<accession>A0A9D1MK86</accession>
<gene>
    <name evidence="2" type="ORF">IAB69_03260</name>
</gene>
<sequence length="93" mass="10777">MIIEITLAILYMPMPLFFPLMESVIAIGGVVGFRFAYEIAKFNAQRRYNWFIKDAMNKEVEPSNRLVWGTRISALMLVFLPAIVMIALYIHIH</sequence>
<dbReference type="Proteomes" id="UP000824110">
    <property type="component" value="Unassembled WGS sequence"/>
</dbReference>
<feature type="transmembrane region" description="Helical" evidence="1">
    <location>
        <begin position="16"/>
        <end position="37"/>
    </location>
</feature>
<protein>
    <submittedName>
        <fullName evidence="2">Uncharacterized protein</fullName>
    </submittedName>
</protein>
<evidence type="ECO:0000256" key="1">
    <source>
        <dbReference type="SAM" id="Phobius"/>
    </source>
</evidence>
<feature type="transmembrane region" description="Helical" evidence="1">
    <location>
        <begin position="72"/>
        <end position="92"/>
    </location>
</feature>
<dbReference type="EMBL" id="DVNE01000030">
    <property type="protein sequence ID" value="HIU61647.1"/>
    <property type="molecule type" value="Genomic_DNA"/>
</dbReference>
<keyword evidence="1" id="KW-0812">Transmembrane</keyword>
<reference evidence="2" key="1">
    <citation type="submission" date="2020-10" db="EMBL/GenBank/DDBJ databases">
        <authorList>
            <person name="Gilroy R."/>
        </authorList>
    </citation>
    <scope>NUCLEOTIDE SEQUENCE</scope>
    <source>
        <strain evidence="2">CHK195-12923</strain>
    </source>
</reference>
<evidence type="ECO:0000313" key="3">
    <source>
        <dbReference type="Proteomes" id="UP000824110"/>
    </source>
</evidence>
<dbReference type="AlphaFoldDB" id="A0A9D1MK86"/>
<evidence type="ECO:0000313" key="2">
    <source>
        <dbReference type="EMBL" id="HIU61647.1"/>
    </source>
</evidence>
<comment type="caution">
    <text evidence="2">The sequence shown here is derived from an EMBL/GenBank/DDBJ whole genome shotgun (WGS) entry which is preliminary data.</text>
</comment>
<organism evidence="2 3">
    <name type="scientific">Candidatus Coproplasma excrementigallinarum</name>
    <dbReference type="NCBI Taxonomy" id="2840747"/>
    <lineage>
        <taxon>Bacteria</taxon>
        <taxon>Bacillati</taxon>
        <taxon>Bacillota</taxon>
        <taxon>Clostridia</taxon>
        <taxon>Eubacteriales</taxon>
        <taxon>Candidatus Coproplasma</taxon>
    </lineage>
</organism>
<keyword evidence="1" id="KW-1133">Transmembrane helix</keyword>
<reference evidence="2" key="2">
    <citation type="journal article" date="2021" name="PeerJ">
        <title>Extensive microbial diversity within the chicken gut microbiome revealed by metagenomics and culture.</title>
        <authorList>
            <person name="Gilroy R."/>
            <person name="Ravi A."/>
            <person name="Getino M."/>
            <person name="Pursley I."/>
            <person name="Horton D.L."/>
            <person name="Alikhan N.F."/>
            <person name="Baker D."/>
            <person name="Gharbi K."/>
            <person name="Hall N."/>
            <person name="Watson M."/>
            <person name="Adriaenssens E.M."/>
            <person name="Foster-Nyarko E."/>
            <person name="Jarju S."/>
            <person name="Secka A."/>
            <person name="Antonio M."/>
            <person name="Oren A."/>
            <person name="Chaudhuri R.R."/>
            <person name="La Ragione R."/>
            <person name="Hildebrand F."/>
            <person name="Pallen M.J."/>
        </authorList>
    </citation>
    <scope>NUCLEOTIDE SEQUENCE</scope>
    <source>
        <strain evidence="2">CHK195-12923</strain>
    </source>
</reference>
<name>A0A9D1MK86_9FIRM</name>
<proteinExistence type="predicted"/>
<keyword evidence="1" id="KW-0472">Membrane</keyword>